<feature type="transmembrane region" description="Helical" evidence="14">
    <location>
        <begin position="194"/>
        <end position="215"/>
    </location>
</feature>
<protein>
    <recommendedName>
        <fullName evidence="4 14">Undecaprenyl-diphosphatase</fullName>
        <ecNumber evidence="3 14">3.6.1.27</ecNumber>
    </recommendedName>
    <alternativeName>
        <fullName evidence="12 14">Bacitracin resistance protein</fullName>
    </alternativeName>
    <alternativeName>
        <fullName evidence="11 14">Undecaprenyl pyrophosphate phosphatase</fullName>
    </alternativeName>
</protein>
<reference evidence="15" key="1">
    <citation type="journal article" date="2020" name="mSystems">
        <title>Genome- and Community-Level Interaction Insights into Carbon Utilization and Element Cycling Functions of Hydrothermarchaeota in Hydrothermal Sediment.</title>
        <authorList>
            <person name="Zhou Z."/>
            <person name="Liu Y."/>
            <person name="Xu W."/>
            <person name="Pan J."/>
            <person name="Luo Z.H."/>
            <person name="Li M."/>
        </authorList>
    </citation>
    <scope>NUCLEOTIDE SEQUENCE [LARGE SCALE GENOMIC DNA]</scope>
    <source>
        <strain evidence="15">SpSt-500</strain>
    </source>
</reference>
<dbReference type="PANTHER" id="PTHR30622:SF4">
    <property type="entry name" value="UNDECAPRENYL-DIPHOSPHATASE"/>
    <property type="match status" value="1"/>
</dbReference>
<evidence type="ECO:0000256" key="8">
    <source>
        <dbReference type="ARBA" id="ARBA00022989"/>
    </source>
</evidence>
<dbReference type="GO" id="GO:0050380">
    <property type="term" value="F:undecaprenyl-diphosphatase activity"/>
    <property type="evidence" value="ECO:0007669"/>
    <property type="project" value="UniProtKB-UniRule"/>
</dbReference>
<comment type="similarity">
    <text evidence="2 14">Belongs to the UppP family.</text>
</comment>
<dbReference type="EMBL" id="DSVI01000011">
    <property type="protein sequence ID" value="HGT48265.1"/>
    <property type="molecule type" value="Genomic_DNA"/>
</dbReference>
<evidence type="ECO:0000256" key="10">
    <source>
        <dbReference type="ARBA" id="ARBA00023251"/>
    </source>
</evidence>
<evidence type="ECO:0000256" key="11">
    <source>
        <dbReference type="ARBA" id="ARBA00032707"/>
    </source>
</evidence>
<feature type="transmembrane region" description="Helical" evidence="14">
    <location>
        <begin position="45"/>
        <end position="65"/>
    </location>
</feature>
<feature type="transmembrane region" description="Helical" evidence="14">
    <location>
        <begin position="95"/>
        <end position="113"/>
    </location>
</feature>
<keyword evidence="14" id="KW-0133">Cell shape</keyword>
<evidence type="ECO:0000256" key="6">
    <source>
        <dbReference type="ARBA" id="ARBA00022692"/>
    </source>
</evidence>
<dbReference type="HAMAP" id="MF_01006">
    <property type="entry name" value="Undec_diphosphatase"/>
    <property type="match status" value="1"/>
</dbReference>
<comment type="caution">
    <text evidence="15">The sequence shown here is derived from an EMBL/GenBank/DDBJ whole genome shotgun (WGS) entry which is preliminary data.</text>
</comment>
<feature type="transmembrane region" description="Helical" evidence="14">
    <location>
        <begin position="155"/>
        <end position="173"/>
    </location>
</feature>
<keyword evidence="6 14" id="KW-0812">Transmembrane</keyword>
<feature type="transmembrane region" description="Helical" evidence="14">
    <location>
        <begin position="261"/>
        <end position="280"/>
    </location>
</feature>
<dbReference type="PANTHER" id="PTHR30622">
    <property type="entry name" value="UNDECAPRENYL-DIPHOSPHATASE"/>
    <property type="match status" value="1"/>
</dbReference>
<comment type="catalytic activity">
    <reaction evidence="13 14">
        <text>di-trans,octa-cis-undecaprenyl diphosphate + H2O = di-trans,octa-cis-undecaprenyl phosphate + phosphate + H(+)</text>
        <dbReference type="Rhea" id="RHEA:28094"/>
        <dbReference type="ChEBI" id="CHEBI:15377"/>
        <dbReference type="ChEBI" id="CHEBI:15378"/>
        <dbReference type="ChEBI" id="CHEBI:43474"/>
        <dbReference type="ChEBI" id="CHEBI:58405"/>
        <dbReference type="ChEBI" id="CHEBI:60392"/>
        <dbReference type="EC" id="3.6.1.27"/>
    </reaction>
</comment>
<dbReference type="AlphaFoldDB" id="A0A832G739"/>
<accession>A0A832G739</accession>
<feature type="transmembrane region" description="Helical" evidence="14">
    <location>
        <begin position="227"/>
        <end position="249"/>
    </location>
</feature>
<evidence type="ECO:0000256" key="9">
    <source>
        <dbReference type="ARBA" id="ARBA00023136"/>
    </source>
</evidence>
<evidence type="ECO:0000256" key="2">
    <source>
        <dbReference type="ARBA" id="ARBA00010621"/>
    </source>
</evidence>
<keyword evidence="8 14" id="KW-1133">Transmembrane helix</keyword>
<evidence type="ECO:0000256" key="13">
    <source>
        <dbReference type="ARBA" id="ARBA00047594"/>
    </source>
</evidence>
<evidence type="ECO:0000313" key="15">
    <source>
        <dbReference type="EMBL" id="HGT48265.1"/>
    </source>
</evidence>
<keyword evidence="14" id="KW-0573">Peptidoglycan synthesis</keyword>
<dbReference type="GO" id="GO:0071555">
    <property type="term" value="P:cell wall organization"/>
    <property type="evidence" value="ECO:0007669"/>
    <property type="project" value="UniProtKB-KW"/>
</dbReference>
<evidence type="ECO:0000256" key="7">
    <source>
        <dbReference type="ARBA" id="ARBA00022801"/>
    </source>
</evidence>
<keyword evidence="7 14" id="KW-0378">Hydrolase</keyword>
<gene>
    <name evidence="14 15" type="primary">uppP</name>
    <name evidence="15" type="ORF">ENS56_09530</name>
</gene>
<dbReference type="Pfam" id="PF02673">
    <property type="entry name" value="BacA"/>
    <property type="match status" value="1"/>
</dbReference>
<name>A0A832G739_9BACT</name>
<evidence type="ECO:0000256" key="4">
    <source>
        <dbReference type="ARBA" id="ARBA00021581"/>
    </source>
</evidence>
<dbReference type="GO" id="GO:0009252">
    <property type="term" value="P:peptidoglycan biosynthetic process"/>
    <property type="evidence" value="ECO:0007669"/>
    <property type="project" value="UniProtKB-KW"/>
</dbReference>
<dbReference type="GO" id="GO:0005886">
    <property type="term" value="C:plasma membrane"/>
    <property type="evidence" value="ECO:0007669"/>
    <property type="project" value="UniProtKB-SubCell"/>
</dbReference>
<dbReference type="GO" id="GO:0008360">
    <property type="term" value="P:regulation of cell shape"/>
    <property type="evidence" value="ECO:0007669"/>
    <property type="project" value="UniProtKB-KW"/>
</dbReference>
<keyword evidence="9 14" id="KW-0472">Membrane</keyword>
<keyword evidence="14" id="KW-0961">Cell wall biogenesis/degradation</keyword>
<organism evidence="15">
    <name type="scientific">Ignavibacterium album</name>
    <dbReference type="NCBI Taxonomy" id="591197"/>
    <lineage>
        <taxon>Bacteria</taxon>
        <taxon>Pseudomonadati</taxon>
        <taxon>Ignavibacteriota</taxon>
        <taxon>Ignavibacteria</taxon>
        <taxon>Ignavibacteriales</taxon>
        <taxon>Ignavibacteriaceae</taxon>
        <taxon>Ignavibacterium</taxon>
    </lineage>
</organism>
<proteinExistence type="inferred from homology"/>
<keyword evidence="5 14" id="KW-1003">Cell membrane</keyword>
<dbReference type="EC" id="3.6.1.27" evidence="3 14"/>
<evidence type="ECO:0000256" key="5">
    <source>
        <dbReference type="ARBA" id="ARBA00022475"/>
    </source>
</evidence>
<comment type="subcellular location">
    <subcellularLocation>
        <location evidence="1 14">Cell membrane</location>
        <topology evidence="1 14">Multi-pass membrane protein</topology>
    </subcellularLocation>
</comment>
<comment type="miscellaneous">
    <text evidence="14">Bacitracin is thought to be involved in the inhibition of peptidoglycan synthesis by sequestering undecaprenyl diphosphate, thereby reducing the pool of lipid carrier available.</text>
</comment>
<sequence>MNFLDAIFLGIVQGLTEFLPISSTGHLTLAARLLNLISEEHPEHWTAFMAVIQLGTMLAVLIYFYKDLYDITKDFINENIVTRKSFAEQNLNSKLGWLIFFGTIPIVIIGLLFKEQIEGAFTKNLYVIASSLIILAVILFIAEKTSRFKKDISEVTVFDSIMIGIAQAISLIPGSSRSGTTITAGLFLGLKRDVAARFSFLLSVPAVLASGLLQLYEAMKFINADMILNITIATIVSAVSGYLAIDFLLKFLKKNSTMVFILYRIILGGVILLLISQNFIKP</sequence>
<dbReference type="InterPro" id="IPR003824">
    <property type="entry name" value="UppP"/>
</dbReference>
<evidence type="ECO:0000256" key="14">
    <source>
        <dbReference type="HAMAP-Rule" id="MF_01006"/>
    </source>
</evidence>
<comment type="function">
    <text evidence="14">Catalyzes the dephosphorylation of undecaprenyl diphosphate (UPP). Confers resistance to bacitracin.</text>
</comment>
<dbReference type="NCBIfam" id="TIGR00753">
    <property type="entry name" value="undec_PP_bacA"/>
    <property type="match status" value="1"/>
</dbReference>
<evidence type="ECO:0000256" key="12">
    <source>
        <dbReference type="ARBA" id="ARBA00032932"/>
    </source>
</evidence>
<evidence type="ECO:0000256" key="1">
    <source>
        <dbReference type="ARBA" id="ARBA00004651"/>
    </source>
</evidence>
<evidence type="ECO:0000256" key="3">
    <source>
        <dbReference type="ARBA" id="ARBA00012374"/>
    </source>
</evidence>
<feature type="transmembrane region" description="Helical" evidence="14">
    <location>
        <begin position="125"/>
        <end position="143"/>
    </location>
</feature>
<dbReference type="GO" id="GO:0046677">
    <property type="term" value="P:response to antibiotic"/>
    <property type="evidence" value="ECO:0007669"/>
    <property type="project" value="UniProtKB-UniRule"/>
</dbReference>
<feature type="transmembrane region" description="Helical" evidence="14">
    <location>
        <begin position="6"/>
        <end position="33"/>
    </location>
</feature>
<keyword evidence="10 14" id="KW-0046">Antibiotic resistance</keyword>